<accession>A0A1F4ZE82</accession>
<dbReference type="STRING" id="1797259.A2989_03675"/>
<gene>
    <name evidence="1" type="ORF">A2989_03675</name>
</gene>
<sequence length="116" mass="13185">MSAPDRKIHYLKIDLKKPLAKNGLPEASGLITCAEVPEDSGIPFMRIHHNLPGQYPMRLDTGKQRIIDHLPDRELDQIVAQATPAIMDAIIDGYQDWDRLPGFVKAIIRLFPQRFD</sequence>
<reference evidence="1 2" key="1">
    <citation type="journal article" date="2016" name="Nat. Commun.">
        <title>Thousands of microbial genomes shed light on interconnected biogeochemical processes in an aquifer system.</title>
        <authorList>
            <person name="Anantharaman K."/>
            <person name="Brown C.T."/>
            <person name="Hug L.A."/>
            <person name="Sharon I."/>
            <person name="Castelle C.J."/>
            <person name="Probst A.J."/>
            <person name="Thomas B.C."/>
            <person name="Singh A."/>
            <person name="Wilkins M.J."/>
            <person name="Karaoz U."/>
            <person name="Brodie E.L."/>
            <person name="Williams K.H."/>
            <person name="Hubbard S.S."/>
            <person name="Banfield J.F."/>
        </authorList>
    </citation>
    <scope>NUCLEOTIDE SEQUENCE [LARGE SCALE GENOMIC DNA]</scope>
</reference>
<protein>
    <submittedName>
        <fullName evidence="1">Uncharacterized protein</fullName>
    </submittedName>
</protein>
<dbReference type="AlphaFoldDB" id="A0A1F4ZE82"/>
<organism evidence="1 2">
    <name type="scientific">Candidatus Amesbacteria bacterium RIFCSPLOWO2_01_FULL_48_25</name>
    <dbReference type="NCBI Taxonomy" id="1797259"/>
    <lineage>
        <taxon>Bacteria</taxon>
        <taxon>Candidatus Amesiibacteriota</taxon>
    </lineage>
</organism>
<dbReference type="EMBL" id="MEXN01000005">
    <property type="protein sequence ID" value="OGD03754.1"/>
    <property type="molecule type" value="Genomic_DNA"/>
</dbReference>
<proteinExistence type="predicted"/>
<dbReference type="Proteomes" id="UP000177080">
    <property type="component" value="Unassembled WGS sequence"/>
</dbReference>
<comment type="caution">
    <text evidence="1">The sequence shown here is derived from an EMBL/GenBank/DDBJ whole genome shotgun (WGS) entry which is preliminary data.</text>
</comment>
<name>A0A1F4ZE82_9BACT</name>
<evidence type="ECO:0000313" key="2">
    <source>
        <dbReference type="Proteomes" id="UP000177080"/>
    </source>
</evidence>
<evidence type="ECO:0000313" key="1">
    <source>
        <dbReference type="EMBL" id="OGD03754.1"/>
    </source>
</evidence>